<evidence type="ECO:0000313" key="3">
    <source>
        <dbReference type="Proteomes" id="UP000829817"/>
    </source>
</evidence>
<sequence length="135" mass="15066">MIFQKHGVAGCPRVSGQFVYEGIFVPENADARQKRSKIGHLARLFNAADAFSGAKYTRKSNGPNTLGAAFNIFFQTACIDYRPSETIYWRYTHSKKQPGMRFGLIACLAFAAAVPVCLKHALIDPNHPNHKERKP</sequence>
<name>A0ABY4DTM8_9NEIS</name>
<accession>A0ABY4DTM8</accession>
<dbReference type="RefSeq" id="WP_244786064.1">
    <property type="nucleotide sequence ID" value="NZ_CP091508.1"/>
</dbReference>
<keyword evidence="3" id="KW-1185">Reference proteome</keyword>
<feature type="transmembrane region" description="Helical" evidence="1">
    <location>
        <begin position="102"/>
        <end position="123"/>
    </location>
</feature>
<keyword evidence="1" id="KW-1133">Transmembrane helix</keyword>
<dbReference type="Proteomes" id="UP000829817">
    <property type="component" value="Chromosome"/>
</dbReference>
<proteinExistence type="predicted"/>
<dbReference type="EMBL" id="CP091508">
    <property type="protein sequence ID" value="UOO82399.1"/>
    <property type="molecule type" value="Genomic_DNA"/>
</dbReference>
<gene>
    <name evidence="2" type="ORF">LVJ83_02670</name>
</gene>
<keyword evidence="1" id="KW-0812">Transmembrane</keyword>
<keyword evidence="1" id="KW-0472">Membrane</keyword>
<organism evidence="2 3">
    <name type="scientific">Uruburuella testudinis</name>
    <dbReference type="NCBI Taxonomy" id="1282863"/>
    <lineage>
        <taxon>Bacteria</taxon>
        <taxon>Pseudomonadati</taxon>
        <taxon>Pseudomonadota</taxon>
        <taxon>Betaproteobacteria</taxon>
        <taxon>Neisseriales</taxon>
        <taxon>Neisseriaceae</taxon>
        <taxon>Uruburuella</taxon>
    </lineage>
</organism>
<protein>
    <submittedName>
        <fullName evidence="2">Uncharacterized protein</fullName>
    </submittedName>
</protein>
<evidence type="ECO:0000313" key="2">
    <source>
        <dbReference type="EMBL" id="UOO82399.1"/>
    </source>
</evidence>
<reference evidence="2 3" key="1">
    <citation type="journal article" date="2022" name="Res Sq">
        <title>Evolution of multicellular longitudinally dividing oral cavity symbionts (Neisseriaceae).</title>
        <authorList>
            <person name="Nyongesa S."/>
            <person name="Weber P."/>
            <person name="Bernet E."/>
            <person name="Pullido F."/>
            <person name="Nieckarz M."/>
            <person name="Delaby M."/>
            <person name="Nieves C."/>
            <person name="Viehboeck T."/>
            <person name="Krause N."/>
            <person name="Rivera-Millot A."/>
            <person name="Nakamura A."/>
            <person name="Vischer N."/>
            <person name="VanNieuwenhze M."/>
            <person name="Brun Y."/>
            <person name="Cava F."/>
            <person name="Bulgheresi S."/>
            <person name="Veyrier F."/>
        </authorList>
    </citation>
    <scope>NUCLEOTIDE SEQUENCE [LARGE SCALE GENOMIC DNA]</scope>
    <source>
        <strain evidence="2 3">CCUG 63373m</strain>
    </source>
</reference>
<evidence type="ECO:0000256" key="1">
    <source>
        <dbReference type="SAM" id="Phobius"/>
    </source>
</evidence>